<dbReference type="InterPro" id="IPR036390">
    <property type="entry name" value="WH_DNA-bd_sf"/>
</dbReference>
<protein>
    <submittedName>
        <fullName evidence="5">MarR family transcriptional regulator</fullName>
    </submittedName>
</protein>
<keyword evidence="3" id="KW-0804">Transcription</keyword>
<dbReference type="PROSITE" id="PS01117">
    <property type="entry name" value="HTH_MARR_1"/>
    <property type="match status" value="1"/>
</dbReference>
<name>A0ABZ0SRZ3_9MICO</name>
<dbReference type="Gene3D" id="1.10.10.10">
    <property type="entry name" value="Winged helix-like DNA-binding domain superfamily/Winged helix DNA-binding domain"/>
    <property type="match status" value="1"/>
</dbReference>
<dbReference type="PROSITE" id="PS50995">
    <property type="entry name" value="HTH_MARR_2"/>
    <property type="match status" value="1"/>
</dbReference>
<reference evidence="5 6" key="1">
    <citation type="submission" date="2023-11" db="EMBL/GenBank/DDBJ databases">
        <title>Genome sequence of Microbacterium rhizosphaerae KACC 19337.</title>
        <authorList>
            <person name="Choi H."/>
            <person name="Kim S."/>
            <person name="Kim Y."/>
            <person name="Kwon S.-W."/>
            <person name="Heo J."/>
        </authorList>
    </citation>
    <scope>NUCLEOTIDE SEQUENCE [LARGE SCALE GENOMIC DNA]</scope>
    <source>
        <strain evidence="5 6">KACC 19337</strain>
    </source>
</reference>
<dbReference type="RefSeq" id="WP_320942834.1">
    <property type="nucleotide sequence ID" value="NZ_BAABEU010000003.1"/>
</dbReference>
<keyword evidence="1" id="KW-0805">Transcription regulation</keyword>
<dbReference type="InterPro" id="IPR039422">
    <property type="entry name" value="MarR/SlyA-like"/>
</dbReference>
<proteinExistence type="predicted"/>
<dbReference type="InterPro" id="IPR036388">
    <property type="entry name" value="WH-like_DNA-bd_sf"/>
</dbReference>
<dbReference type="PRINTS" id="PR00598">
    <property type="entry name" value="HTHMARR"/>
</dbReference>
<evidence type="ECO:0000256" key="3">
    <source>
        <dbReference type="ARBA" id="ARBA00023163"/>
    </source>
</evidence>
<keyword evidence="2" id="KW-0238">DNA-binding</keyword>
<dbReference type="InterPro" id="IPR000835">
    <property type="entry name" value="HTH_MarR-typ"/>
</dbReference>
<dbReference type="Pfam" id="PF12802">
    <property type="entry name" value="MarR_2"/>
    <property type="match status" value="1"/>
</dbReference>
<evidence type="ECO:0000256" key="1">
    <source>
        <dbReference type="ARBA" id="ARBA00023015"/>
    </source>
</evidence>
<dbReference type="EMBL" id="CP139368">
    <property type="protein sequence ID" value="WPR90121.1"/>
    <property type="molecule type" value="Genomic_DNA"/>
</dbReference>
<dbReference type="PANTHER" id="PTHR33164">
    <property type="entry name" value="TRANSCRIPTIONAL REGULATOR, MARR FAMILY"/>
    <property type="match status" value="1"/>
</dbReference>
<dbReference type="SMART" id="SM00347">
    <property type="entry name" value="HTH_MARR"/>
    <property type="match status" value="1"/>
</dbReference>
<dbReference type="SUPFAM" id="SSF46785">
    <property type="entry name" value="Winged helix' DNA-binding domain"/>
    <property type="match status" value="1"/>
</dbReference>
<keyword evidence="6" id="KW-1185">Reference proteome</keyword>
<evidence type="ECO:0000313" key="5">
    <source>
        <dbReference type="EMBL" id="WPR90121.1"/>
    </source>
</evidence>
<evidence type="ECO:0000256" key="2">
    <source>
        <dbReference type="ARBA" id="ARBA00023125"/>
    </source>
</evidence>
<accession>A0ABZ0SRZ3</accession>
<gene>
    <name evidence="5" type="ORF">SM116_02210</name>
</gene>
<evidence type="ECO:0000259" key="4">
    <source>
        <dbReference type="PROSITE" id="PS50995"/>
    </source>
</evidence>
<dbReference type="Proteomes" id="UP001323798">
    <property type="component" value="Chromosome"/>
</dbReference>
<organism evidence="5 6">
    <name type="scientific">Microbacterium rhizosphaerae</name>
    <dbReference type="NCBI Taxonomy" id="1678237"/>
    <lineage>
        <taxon>Bacteria</taxon>
        <taxon>Bacillati</taxon>
        <taxon>Actinomycetota</taxon>
        <taxon>Actinomycetes</taxon>
        <taxon>Micrococcales</taxon>
        <taxon>Microbacteriaceae</taxon>
        <taxon>Microbacterium</taxon>
    </lineage>
</organism>
<feature type="domain" description="HTH marR-type" evidence="4">
    <location>
        <begin position="5"/>
        <end position="143"/>
    </location>
</feature>
<evidence type="ECO:0000313" key="6">
    <source>
        <dbReference type="Proteomes" id="UP001323798"/>
    </source>
</evidence>
<dbReference type="InterPro" id="IPR023187">
    <property type="entry name" value="Tscrpt_reg_MarR-type_CS"/>
</dbReference>
<sequence>MSGKQDELWALSLAVFRVNGLLMRNGERLTAPSGQSSARWQVLGRADDSPRTVAQMARELGLARQSVQRVADALEADGLVAYVENPADRRARLVAITPAGARALSDIVARYSAWAERMAGMLDAADLASAAASLARVGDRIEADLAGGDGW</sequence>
<dbReference type="PANTHER" id="PTHR33164:SF43">
    <property type="entry name" value="HTH-TYPE TRANSCRIPTIONAL REPRESSOR YETL"/>
    <property type="match status" value="1"/>
</dbReference>